<evidence type="ECO:0000256" key="1">
    <source>
        <dbReference type="ARBA" id="ARBA00001971"/>
    </source>
</evidence>
<evidence type="ECO:0000256" key="8">
    <source>
        <dbReference type="ARBA" id="ARBA00022824"/>
    </source>
</evidence>
<dbReference type="EC" id="1.14.14.1" evidence="5"/>
<dbReference type="Proteomes" id="UP000515150">
    <property type="component" value="Chromosome 15"/>
</dbReference>
<keyword evidence="18" id="KW-1185">Reference proteome</keyword>
<dbReference type="GeneID" id="114870618"/>
<dbReference type="GO" id="GO:0008395">
    <property type="term" value="F:steroid hydroxylase activity"/>
    <property type="evidence" value="ECO:0007669"/>
    <property type="project" value="TreeGrafter"/>
</dbReference>
<feature type="transmembrane region" description="Helical" evidence="17">
    <location>
        <begin position="324"/>
        <end position="344"/>
    </location>
</feature>
<keyword evidence="17" id="KW-1133">Transmembrane helix</keyword>
<keyword evidence="13 17" id="KW-0472">Membrane</keyword>
<keyword evidence="17" id="KW-0812">Transmembrane</keyword>
<dbReference type="PRINTS" id="PR00463">
    <property type="entry name" value="EP450I"/>
</dbReference>
<keyword evidence="8" id="KW-0256">Endoplasmic reticulum</keyword>
<evidence type="ECO:0000256" key="6">
    <source>
        <dbReference type="ARBA" id="ARBA00022617"/>
    </source>
</evidence>
<keyword evidence="11 15" id="KW-0408">Iron</keyword>
<dbReference type="KEGG" id="bspl:114870618"/>
<keyword evidence="6 15" id="KW-0349">Heme</keyword>
<evidence type="ECO:0000256" key="5">
    <source>
        <dbReference type="ARBA" id="ARBA00012109"/>
    </source>
</evidence>
<dbReference type="FunFam" id="1.10.630.10:FF:000003">
    <property type="entry name" value="cytochrome P450 3A12-like isoform X2"/>
    <property type="match status" value="1"/>
</dbReference>
<dbReference type="InterPro" id="IPR017972">
    <property type="entry name" value="Cyt_P450_CS"/>
</dbReference>
<dbReference type="GO" id="GO:0020037">
    <property type="term" value="F:heme binding"/>
    <property type="evidence" value="ECO:0007669"/>
    <property type="project" value="InterPro"/>
</dbReference>
<comment type="catalytic activity">
    <reaction evidence="14">
        <text>an organic molecule + reduced [NADPH--hemoprotein reductase] + O2 = an alcohol + oxidized [NADPH--hemoprotein reductase] + H2O + H(+)</text>
        <dbReference type="Rhea" id="RHEA:17149"/>
        <dbReference type="Rhea" id="RHEA-COMP:11964"/>
        <dbReference type="Rhea" id="RHEA-COMP:11965"/>
        <dbReference type="ChEBI" id="CHEBI:15377"/>
        <dbReference type="ChEBI" id="CHEBI:15378"/>
        <dbReference type="ChEBI" id="CHEBI:15379"/>
        <dbReference type="ChEBI" id="CHEBI:30879"/>
        <dbReference type="ChEBI" id="CHEBI:57618"/>
        <dbReference type="ChEBI" id="CHEBI:58210"/>
        <dbReference type="ChEBI" id="CHEBI:142491"/>
        <dbReference type="EC" id="1.14.14.1"/>
    </reaction>
</comment>
<dbReference type="PROSITE" id="PS00086">
    <property type="entry name" value="CYTOCHROME_P450"/>
    <property type="match status" value="1"/>
</dbReference>
<dbReference type="InterPro" id="IPR002401">
    <property type="entry name" value="Cyt_P450_E_grp-I"/>
</dbReference>
<reference evidence="19" key="1">
    <citation type="submission" date="2025-08" db="UniProtKB">
        <authorList>
            <consortium name="RefSeq"/>
        </authorList>
    </citation>
    <scope>IDENTIFICATION</scope>
</reference>
<accession>A0A6P7PEP7</accession>
<evidence type="ECO:0000256" key="16">
    <source>
        <dbReference type="RuleBase" id="RU000461"/>
    </source>
</evidence>
<dbReference type="GO" id="GO:0005789">
    <property type="term" value="C:endoplasmic reticulum membrane"/>
    <property type="evidence" value="ECO:0007669"/>
    <property type="project" value="UniProtKB-SubCell"/>
</dbReference>
<dbReference type="PANTHER" id="PTHR24302">
    <property type="entry name" value="CYTOCHROME P450 FAMILY 3"/>
    <property type="match status" value="1"/>
</dbReference>
<evidence type="ECO:0000256" key="11">
    <source>
        <dbReference type="ARBA" id="ARBA00023004"/>
    </source>
</evidence>
<dbReference type="InParanoid" id="A0A6P7PEP7"/>
<dbReference type="Pfam" id="PF00067">
    <property type="entry name" value="p450"/>
    <property type="match status" value="1"/>
</dbReference>
<dbReference type="GO" id="GO:0016712">
    <property type="term" value="F:oxidoreductase activity, acting on paired donors, with incorporation or reduction of molecular oxygen, reduced flavin or flavoprotein as one donor, and incorporation of one atom of oxygen"/>
    <property type="evidence" value="ECO:0007669"/>
    <property type="project" value="UniProtKB-EC"/>
</dbReference>
<protein>
    <recommendedName>
        <fullName evidence="5">unspecific monooxygenase</fullName>
        <ecNumber evidence="5">1.14.14.1</ecNumber>
    </recommendedName>
</protein>
<evidence type="ECO:0000256" key="9">
    <source>
        <dbReference type="ARBA" id="ARBA00022848"/>
    </source>
</evidence>
<proteinExistence type="inferred from homology"/>
<evidence type="ECO:0000256" key="10">
    <source>
        <dbReference type="ARBA" id="ARBA00023002"/>
    </source>
</evidence>
<evidence type="ECO:0000313" key="18">
    <source>
        <dbReference type="Proteomes" id="UP000515150"/>
    </source>
</evidence>
<keyword evidence="12 16" id="KW-0503">Monooxygenase</keyword>
<dbReference type="OrthoDB" id="1470350at2759"/>
<gene>
    <name evidence="19" type="primary">LOC114870618</name>
</gene>
<dbReference type="PRINTS" id="PR00385">
    <property type="entry name" value="P450"/>
</dbReference>
<evidence type="ECO:0000256" key="14">
    <source>
        <dbReference type="ARBA" id="ARBA00047827"/>
    </source>
</evidence>
<name>A0A6P7PEP7_BETSP</name>
<comment type="subcellular location">
    <subcellularLocation>
        <location evidence="3">Endoplasmic reticulum membrane</location>
        <topology evidence="3">Peripheral membrane protein</topology>
    </subcellularLocation>
    <subcellularLocation>
        <location evidence="2">Microsome membrane</location>
        <topology evidence="2">Peripheral membrane protein</topology>
    </subcellularLocation>
</comment>
<evidence type="ECO:0000256" key="2">
    <source>
        <dbReference type="ARBA" id="ARBA00004174"/>
    </source>
</evidence>
<dbReference type="InterPro" id="IPR050705">
    <property type="entry name" value="Cytochrome_P450_3A"/>
</dbReference>
<comment type="similarity">
    <text evidence="4 16">Belongs to the cytochrome P450 family.</text>
</comment>
<evidence type="ECO:0000256" key="7">
    <source>
        <dbReference type="ARBA" id="ARBA00022723"/>
    </source>
</evidence>
<dbReference type="InterPro" id="IPR001128">
    <property type="entry name" value="Cyt_P450"/>
</dbReference>
<feature type="binding site" description="axial binding residue" evidence="15">
    <location>
        <position position="467"/>
    </location>
    <ligand>
        <name>heme</name>
        <dbReference type="ChEBI" id="CHEBI:30413"/>
    </ligand>
    <ligandPart>
        <name>Fe</name>
        <dbReference type="ChEBI" id="CHEBI:18248"/>
    </ligandPart>
</feature>
<dbReference type="PANTHER" id="PTHR24302:SF17">
    <property type="entry name" value="CYTOCHROME P450, FAMILY 3, SUBFAMILY C, POLYPEPTIDE 4-RELATED"/>
    <property type="match status" value="1"/>
</dbReference>
<comment type="cofactor">
    <cofactor evidence="1 15">
        <name>heme</name>
        <dbReference type="ChEBI" id="CHEBI:30413"/>
    </cofactor>
</comment>
<dbReference type="Gene3D" id="1.10.630.10">
    <property type="entry name" value="Cytochrome P450"/>
    <property type="match status" value="1"/>
</dbReference>
<evidence type="ECO:0000256" key="17">
    <source>
        <dbReference type="SAM" id="Phobius"/>
    </source>
</evidence>
<keyword evidence="10 16" id="KW-0560">Oxidoreductase</keyword>
<feature type="transmembrane region" description="Helical" evidence="17">
    <location>
        <begin position="6"/>
        <end position="28"/>
    </location>
</feature>
<dbReference type="RefSeq" id="XP_029031327.3">
    <property type="nucleotide sequence ID" value="XM_029175494.3"/>
</dbReference>
<keyword evidence="9" id="KW-0492">Microsome</keyword>
<evidence type="ECO:0000256" key="15">
    <source>
        <dbReference type="PIRSR" id="PIRSR602401-1"/>
    </source>
</evidence>
<evidence type="ECO:0000313" key="19">
    <source>
        <dbReference type="RefSeq" id="XP_029031327.3"/>
    </source>
</evidence>
<evidence type="ECO:0000256" key="4">
    <source>
        <dbReference type="ARBA" id="ARBA00010617"/>
    </source>
</evidence>
<evidence type="ECO:0000256" key="3">
    <source>
        <dbReference type="ARBA" id="ARBA00004406"/>
    </source>
</evidence>
<evidence type="ECO:0000256" key="12">
    <source>
        <dbReference type="ARBA" id="ARBA00023033"/>
    </source>
</evidence>
<sequence length="521" mass="59449">MLDLAFGSATTWTLLALLAALLLLYGVWPYRVLKRLGIPGPRPLPFVGNMLNVKKGLLLFDRQCQAKHGDVWGYYEGRSPTIIVADPEIIKTVLVKECYSVFTNRRQNIKFSGPMEDAITTVKDEKWKRIRSTLSPCFTSGRLKQAFPIVARYAERLLEKLGKENLNEPIDVKQFVAPYSLDTVTSSSFSVEMDSINNPEDPLNVHVKKLVKFKILPIVLLGLIPFGRYLAKLLNVEMMPRTSVDYFYDLIKKIKDQHSGDESTRADFLQVMLQNEIPESDIKSEQEQPSKGSSSLICCVLSVVINILFLLFAGLTEHEILSQALLFILAGFDTTSGTLTYIFYNLARNPDALQTLHKEIDDNFPKDAPVTYEKLVDLEYLDQVISESMRLTPTVHRLERTCKKTVEIHGFTIPQGMLVGIPLYLLHKDPRFWSSPELFRPERFSKDSGEEVNPYAYMPFGLGPRNCIGLRYALVVMKMAVVRLLQFYTVETCSDTLESLKFDWKFQPKKPIKLKFVPRQQ</sequence>
<organism evidence="18 19">
    <name type="scientific">Betta splendens</name>
    <name type="common">Siamese fighting fish</name>
    <dbReference type="NCBI Taxonomy" id="158456"/>
    <lineage>
        <taxon>Eukaryota</taxon>
        <taxon>Metazoa</taxon>
        <taxon>Chordata</taxon>
        <taxon>Craniata</taxon>
        <taxon>Vertebrata</taxon>
        <taxon>Euteleostomi</taxon>
        <taxon>Actinopterygii</taxon>
        <taxon>Neopterygii</taxon>
        <taxon>Teleostei</taxon>
        <taxon>Neoteleostei</taxon>
        <taxon>Acanthomorphata</taxon>
        <taxon>Anabantaria</taxon>
        <taxon>Anabantiformes</taxon>
        <taxon>Anabantoidei</taxon>
        <taxon>Osphronemidae</taxon>
        <taxon>Betta</taxon>
    </lineage>
</organism>
<dbReference type="GO" id="GO:0005506">
    <property type="term" value="F:iron ion binding"/>
    <property type="evidence" value="ECO:0007669"/>
    <property type="project" value="InterPro"/>
</dbReference>
<dbReference type="SUPFAM" id="SSF48264">
    <property type="entry name" value="Cytochrome P450"/>
    <property type="match status" value="1"/>
</dbReference>
<keyword evidence="7 15" id="KW-0479">Metal-binding</keyword>
<dbReference type="InterPro" id="IPR036396">
    <property type="entry name" value="Cyt_P450_sf"/>
</dbReference>
<evidence type="ECO:0000256" key="13">
    <source>
        <dbReference type="ARBA" id="ARBA00023136"/>
    </source>
</evidence>
<dbReference type="AlphaFoldDB" id="A0A6P7PEP7"/>
<feature type="transmembrane region" description="Helical" evidence="17">
    <location>
        <begin position="293"/>
        <end position="312"/>
    </location>
</feature>